<sequence length="356" mass="39439">ATMVLLRALALLALVVSVSESQGPGTILLSSPFNCSSHMPTLELLHVQPSTTFFNPPSLTRWQEIYAGEVTLSTLARLDALVVNHYELQLQFTCGNHVMERLLSVDVQRDPGHIQCAGRFASPAGEIIQVPETVTPGALLYTLLLPGLELQGAQISITSAQDPPHFPGLFSINGQGWLQASSQGLKGQAQKLSMTWDREIYMDWANNGQSHHLLEVFQLKISVTFGQNRSYHGMLMVEVLPVPSSQVSFLPRISLSSRTWSPGVRWFRSRPRGFDVRYEIVSPVPCRLFSIGRADCMVRTTAPLELTTEAAGAAITRLQVMAFERLRPWTSVELHLTVKVRSINRWPPCCLSALLV</sequence>
<dbReference type="AlphaFoldDB" id="A0A7J7F0N8"/>
<evidence type="ECO:0000313" key="2">
    <source>
        <dbReference type="EMBL" id="KAF5921619.1"/>
    </source>
</evidence>
<comment type="caution">
    <text evidence="2">The sequence shown here is derived from an EMBL/GenBank/DDBJ whole genome shotgun (WGS) entry which is preliminary data.</text>
</comment>
<evidence type="ECO:0008006" key="4">
    <source>
        <dbReference type="Google" id="ProtNLM"/>
    </source>
</evidence>
<name>A0A7J7F0N8_DICBM</name>
<gene>
    <name evidence="2" type="ORF">HPG69_012789</name>
</gene>
<dbReference type="CDD" id="cd11304">
    <property type="entry name" value="Cadherin_repeat"/>
    <property type="match status" value="1"/>
</dbReference>
<keyword evidence="1" id="KW-0732">Signal</keyword>
<organism evidence="2 3">
    <name type="scientific">Diceros bicornis minor</name>
    <name type="common">South-central black rhinoceros</name>
    <dbReference type="NCBI Taxonomy" id="77932"/>
    <lineage>
        <taxon>Eukaryota</taxon>
        <taxon>Metazoa</taxon>
        <taxon>Chordata</taxon>
        <taxon>Craniata</taxon>
        <taxon>Vertebrata</taxon>
        <taxon>Euteleostomi</taxon>
        <taxon>Mammalia</taxon>
        <taxon>Eutheria</taxon>
        <taxon>Laurasiatheria</taxon>
        <taxon>Perissodactyla</taxon>
        <taxon>Rhinocerotidae</taxon>
        <taxon>Diceros</taxon>
    </lineage>
</organism>
<dbReference type="Proteomes" id="UP000551758">
    <property type="component" value="Unassembled WGS sequence"/>
</dbReference>
<protein>
    <recommendedName>
        <fullName evidence="4">Cadherin-related family member 4</fullName>
    </recommendedName>
</protein>
<feature type="signal peptide" evidence="1">
    <location>
        <begin position="1"/>
        <end position="21"/>
    </location>
</feature>
<accession>A0A7J7F0N8</accession>
<evidence type="ECO:0000256" key="1">
    <source>
        <dbReference type="SAM" id="SignalP"/>
    </source>
</evidence>
<feature type="chain" id="PRO_5029510508" description="Cadherin-related family member 4" evidence="1">
    <location>
        <begin position="22"/>
        <end position="356"/>
    </location>
</feature>
<reference evidence="2 3" key="1">
    <citation type="journal article" date="2020" name="Mol. Biol. Evol.">
        <title>Interspecific Gene Flow and the Evolution of Specialization in Black and White Rhinoceros.</title>
        <authorList>
            <person name="Moodley Y."/>
            <person name="Westbury M.V."/>
            <person name="Russo I.M."/>
            <person name="Gopalakrishnan S."/>
            <person name="Rakotoarivelo A."/>
            <person name="Olsen R.A."/>
            <person name="Prost S."/>
            <person name="Tunstall T."/>
            <person name="Ryder O.A."/>
            <person name="Dalen L."/>
            <person name="Bruford M.W."/>
        </authorList>
    </citation>
    <scope>NUCLEOTIDE SEQUENCE [LARGE SCALE GENOMIC DNA]</scope>
    <source>
        <strain evidence="2">SBR-YM</strain>
        <tissue evidence="2">Skin</tissue>
    </source>
</reference>
<keyword evidence="3" id="KW-1185">Reference proteome</keyword>
<dbReference type="EMBL" id="JACDTQ010001582">
    <property type="protein sequence ID" value="KAF5921619.1"/>
    <property type="molecule type" value="Genomic_DNA"/>
</dbReference>
<evidence type="ECO:0000313" key="3">
    <source>
        <dbReference type="Proteomes" id="UP000551758"/>
    </source>
</evidence>
<feature type="non-terminal residue" evidence="2">
    <location>
        <position position="1"/>
    </location>
</feature>
<proteinExistence type="predicted"/>